<protein>
    <submittedName>
        <fullName evidence="2">Uncharacterized protein</fullName>
    </submittedName>
</protein>
<reference evidence="2 3" key="1">
    <citation type="submission" date="2021-06" db="EMBL/GenBank/DDBJ databases">
        <title>Caerostris extrusa draft genome.</title>
        <authorList>
            <person name="Kono N."/>
            <person name="Arakawa K."/>
        </authorList>
    </citation>
    <scope>NUCLEOTIDE SEQUENCE [LARGE SCALE GENOMIC DNA]</scope>
</reference>
<comment type="caution">
    <text evidence="2">The sequence shown here is derived from an EMBL/GenBank/DDBJ whole genome shotgun (WGS) entry which is preliminary data.</text>
</comment>
<name>A0AAV4XJV6_CAEEX</name>
<keyword evidence="1" id="KW-0472">Membrane</keyword>
<evidence type="ECO:0000256" key="1">
    <source>
        <dbReference type="SAM" id="Phobius"/>
    </source>
</evidence>
<gene>
    <name evidence="2" type="ORF">CEXT_199621</name>
</gene>
<evidence type="ECO:0000313" key="2">
    <source>
        <dbReference type="EMBL" id="GIY94937.1"/>
    </source>
</evidence>
<keyword evidence="1" id="KW-0812">Transmembrane</keyword>
<keyword evidence="1" id="KW-1133">Transmembrane helix</keyword>
<dbReference type="Proteomes" id="UP001054945">
    <property type="component" value="Unassembled WGS sequence"/>
</dbReference>
<organism evidence="2 3">
    <name type="scientific">Caerostris extrusa</name>
    <name type="common">Bark spider</name>
    <name type="synonym">Caerostris bankana</name>
    <dbReference type="NCBI Taxonomy" id="172846"/>
    <lineage>
        <taxon>Eukaryota</taxon>
        <taxon>Metazoa</taxon>
        <taxon>Ecdysozoa</taxon>
        <taxon>Arthropoda</taxon>
        <taxon>Chelicerata</taxon>
        <taxon>Arachnida</taxon>
        <taxon>Araneae</taxon>
        <taxon>Araneomorphae</taxon>
        <taxon>Entelegynae</taxon>
        <taxon>Araneoidea</taxon>
        <taxon>Araneidae</taxon>
        <taxon>Caerostris</taxon>
    </lineage>
</organism>
<dbReference type="EMBL" id="BPLR01017845">
    <property type="protein sequence ID" value="GIY94937.1"/>
    <property type="molecule type" value="Genomic_DNA"/>
</dbReference>
<evidence type="ECO:0000313" key="3">
    <source>
        <dbReference type="Proteomes" id="UP001054945"/>
    </source>
</evidence>
<dbReference type="AlphaFoldDB" id="A0AAV4XJV6"/>
<sequence>MAIDSNMQYLVERLQGKISYLYGYLKETKVLVNTSDEITEEFITLLAKAIWTKATVHDKVWKDFISKFRERLYHELDVYLKYIIYACIAVKNDTRDIFKCFLYVCTVVFGICINFCRHAHIYFFKYTPIILNVIFSFLFRQQFYKLGGFKELLKHISIQKPVLLHHDIRKITDVSPDSVKSLMVTEEFDAYFPQTLESIQPRVVERHKQGSFLASKILKLKQENPESVWKSFVDAFPLLIQASPRVSGKFMLRNSLGYKVILTSVYLFETTYTIDPISSRKANEEAHNILLIKTSSQSSDTCKKDVMVQGHERKMIQRQVSEMGKGRGLLFSDMHLLKLTKYWQSVCIN</sequence>
<proteinExistence type="predicted"/>
<keyword evidence="3" id="KW-1185">Reference proteome</keyword>
<feature type="transmembrane region" description="Helical" evidence="1">
    <location>
        <begin position="100"/>
        <end position="116"/>
    </location>
</feature>
<accession>A0AAV4XJV6</accession>